<feature type="region of interest" description="Disordered" evidence="1">
    <location>
        <begin position="21"/>
        <end position="41"/>
    </location>
</feature>
<evidence type="ECO:0000313" key="3">
    <source>
        <dbReference type="Proteomes" id="UP001237642"/>
    </source>
</evidence>
<accession>A0AAD8N6N0</accession>
<proteinExistence type="predicted"/>
<sequence length="165" mass="18558">MLLRSSSTPVLGSLISSIADQSPNQHHHHHPELPNHNVNKHQPTNILPQCLNKVCFHQGGSQSFTFSCNSSPISPSVCELSFGRCSSNGFRGAHSEDNLEGLANTSSDIDEFSFSKPIKKFASRPSGSFLETIPSFSFHNIYLPRTIFTSLTQKSYFYWRYYSWI</sequence>
<dbReference type="Proteomes" id="UP001237642">
    <property type="component" value="Unassembled WGS sequence"/>
</dbReference>
<evidence type="ECO:0000313" key="2">
    <source>
        <dbReference type="EMBL" id="KAK1397967.1"/>
    </source>
</evidence>
<keyword evidence="3" id="KW-1185">Reference proteome</keyword>
<organism evidence="2 3">
    <name type="scientific">Heracleum sosnowskyi</name>
    <dbReference type="NCBI Taxonomy" id="360622"/>
    <lineage>
        <taxon>Eukaryota</taxon>
        <taxon>Viridiplantae</taxon>
        <taxon>Streptophyta</taxon>
        <taxon>Embryophyta</taxon>
        <taxon>Tracheophyta</taxon>
        <taxon>Spermatophyta</taxon>
        <taxon>Magnoliopsida</taxon>
        <taxon>eudicotyledons</taxon>
        <taxon>Gunneridae</taxon>
        <taxon>Pentapetalae</taxon>
        <taxon>asterids</taxon>
        <taxon>campanulids</taxon>
        <taxon>Apiales</taxon>
        <taxon>Apiaceae</taxon>
        <taxon>Apioideae</taxon>
        <taxon>apioid superclade</taxon>
        <taxon>Tordylieae</taxon>
        <taxon>Tordyliinae</taxon>
        <taxon>Heracleum</taxon>
    </lineage>
</organism>
<dbReference type="AlphaFoldDB" id="A0AAD8N6N0"/>
<comment type="caution">
    <text evidence="2">The sequence shown here is derived from an EMBL/GenBank/DDBJ whole genome shotgun (WGS) entry which is preliminary data.</text>
</comment>
<reference evidence="2" key="2">
    <citation type="submission" date="2023-05" db="EMBL/GenBank/DDBJ databases">
        <authorList>
            <person name="Schelkunov M.I."/>
        </authorList>
    </citation>
    <scope>NUCLEOTIDE SEQUENCE</scope>
    <source>
        <strain evidence="2">Hsosn_3</strain>
        <tissue evidence="2">Leaf</tissue>
    </source>
</reference>
<gene>
    <name evidence="2" type="ORF">POM88_007830</name>
</gene>
<reference evidence="2" key="1">
    <citation type="submission" date="2023-02" db="EMBL/GenBank/DDBJ databases">
        <title>Genome of toxic invasive species Heracleum sosnowskyi carries increased number of genes despite the absence of recent whole-genome duplications.</title>
        <authorList>
            <person name="Schelkunov M."/>
            <person name="Shtratnikova V."/>
            <person name="Makarenko M."/>
            <person name="Klepikova A."/>
            <person name="Omelchenko D."/>
            <person name="Novikova G."/>
            <person name="Obukhova E."/>
            <person name="Bogdanov V."/>
            <person name="Penin A."/>
            <person name="Logacheva M."/>
        </authorList>
    </citation>
    <scope>NUCLEOTIDE SEQUENCE</scope>
    <source>
        <strain evidence="2">Hsosn_3</strain>
        <tissue evidence="2">Leaf</tissue>
    </source>
</reference>
<evidence type="ECO:0000256" key="1">
    <source>
        <dbReference type="SAM" id="MobiDB-lite"/>
    </source>
</evidence>
<name>A0AAD8N6N0_9APIA</name>
<dbReference type="EMBL" id="JAUIZM010000002">
    <property type="protein sequence ID" value="KAK1397967.1"/>
    <property type="molecule type" value="Genomic_DNA"/>
</dbReference>
<protein>
    <submittedName>
        <fullName evidence="2">Uncharacterized protein</fullName>
    </submittedName>
</protein>